<dbReference type="GO" id="GO:0005634">
    <property type="term" value="C:nucleus"/>
    <property type="evidence" value="ECO:0007669"/>
    <property type="project" value="UniProtKB-SubCell"/>
</dbReference>
<keyword evidence="6" id="KW-1133">Transmembrane helix</keyword>
<dbReference type="InterPro" id="IPR009606">
    <property type="entry name" value="DEAL/Modifying_wall_lignin1/2"/>
</dbReference>
<dbReference type="PANTHER" id="PTHR31717">
    <property type="entry name" value="ZINC FINGER PROTEIN CONSTANS-LIKE 10"/>
    <property type="match status" value="1"/>
</dbReference>
<keyword evidence="6" id="KW-0472">Membrane</keyword>
<evidence type="ECO:0000256" key="3">
    <source>
        <dbReference type="ARBA" id="ARBA00023242"/>
    </source>
</evidence>
<keyword evidence="3 4" id="KW-0539">Nucleus</keyword>
<feature type="domain" description="CCT" evidence="7">
    <location>
        <begin position="413"/>
        <end position="455"/>
    </location>
</feature>
<evidence type="ECO:0000256" key="4">
    <source>
        <dbReference type="PROSITE-ProRule" id="PRU00357"/>
    </source>
</evidence>
<feature type="transmembrane region" description="Helical" evidence="6">
    <location>
        <begin position="102"/>
        <end position="127"/>
    </location>
</feature>
<dbReference type="PROSITE" id="PS51017">
    <property type="entry name" value="CCT"/>
    <property type="match status" value="1"/>
</dbReference>
<evidence type="ECO:0000313" key="8">
    <source>
        <dbReference type="EMBL" id="VYS45072.1"/>
    </source>
</evidence>
<dbReference type="Pfam" id="PF06203">
    <property type="entry name" value="CCT"/>
    <property type="match status" value="1"/>
</dbReference>
<dbReference type="AlphaFoldDB" id="A0A654EC10"/>
<feature type="compositionally biased region" description="Basic and acidic residues" evidence="5">
    <location>
        <begin position="433"/>
        <end position="445"/>
    </location>
</feature>
<evidence type="ECO:0000256" key="1">
    <source>
        <dbReference type="ARBA" id="ARBA00004123"/>
    </source>
</evidence>
<feature type="transmembrane region" description="Helical" evidence="6">
    <location>
        <begin position="12"/>
        <end position="38"/>
    </location>
</feature>
<accession>A0A654EC10</accession>
<evidence type="ECO:0000256" key="2">
    <source>
        <dbReference type="ARBA" id="ARBA00022737"/>
    </source>
</evidence>
<dbReference type="EMBL" id="CACRSJ010000104">
    <property type="protein sequence ID" value="VYS45072.1"/>
    <property type="molecule type" value="Genomic_DNA"/>
</dbReference>
<gene>
    <name evidence="8" type="ORF">AN1_LOCUS578</name>
</gene>
<name>A0A654EC10_ARATH</name>
<feature type="compositionally biased region" description="Basic and acidic residues" evidence="5">
    <location>
        <begin position="461"/>
        <end position="475"/>
    </location>
</feature>
<dbReference type="InterPro" id="IPR010402">
    <property type="entry name" value="CCT_domain"/>
</dbReference>
<reference evidence="8 9" key="1">
    <citation type="submission" date="2019-11" db="EMBL/GenBank/DDBJ databases">
        <authorList>
            <person name="Jiao W.-B."/>
            <person name="Schneeberger K."/>
        </authorList>
    </citation>
    <scope>NUCLEOTIDE SEQUENCE [LARGE SCALE GENOMIC DNA]</scope>
    <source>
        <strain evidence="9">cv. An-1</strain>
    </source>
</reference>
<dbReference type="Pfam" id="PF06749">
    <property type="entry name" value="DUF1218"/>
    <property type="match status" value="1"/>
</dbReference>
<protein>
    <recommendedName>
        <fullName evidence="7">CCT domain-containing protein</fullName>
    </recommendedName>
</protein>
<dbReference type="ExpressionAtlas" id="A0A654EC10">
    <property type="expression patterns" value="baseline and differential"/>
</dbReference>
<evidence type="ECO:0000256" key="6">
    <source>
        <dbReference type="SAM" id="Phobius"/>
    </source>
</evidence>
<feature type="region of interest" description="Disordered" evidence="5">
    <location>
        <begin position="424"/>
        <end position="475"/>
    </location>
</feature>
<sequence>MEEGKGTEKKGCIITVIIVCIVLTVGLDIVAGFVGLQAQAAQQYVKHDKLECKAPSKTAFVLGIIAVSCLATAHVSANVIGCSISNLFQALGALPKNKITTYFNMACLFLIWVVGIFGALILANGIWSNTESRIRCRFTNNHVFSIGGKTALVESLEQGLCLCQSCFSNPNVISRFLLLLRNDASDYSAYNFPLDLDSSSSSCSSSFIDRNWEFSLGSLPLNNEDSSSSFEILQIFEDHTKNYSDQQVLTLQPDYLDIIPKDSSCSGFKSYETKEDIENVLMNTFDGAEAAVLDLKQYNPEEDLILTELIDELARDNSETTPTNTLPTSASGMSSDIHKDYNTEALANASSQDYFINQMIGSKAKEETNDLAILPNALVQLDCGQSQLILTDEMLPWENQTFVPVKGFSPKDREEAKKRYFEKKKKRKFGKQIRYESRKSTADTKKRMKGRFTKAGADYDYDPRANDINKGKIQT</sequence>
<evidence type="ECO:0000256" key="5">
    <source>
        <dbReference type="SAM" id="MobiDB-lite"/>
    </source>
</evidence>
<keyword evidence="2" id="KW-0677">Repeat</keyword>
<evidence type="ECO:0000259" key="7">
    <source>
        <dbReference type="PROSITE" id="PS51017"/>
    </source>
</evidence>
<dbReference type="PANTHER" id="PTHR31717:SF98">
    <property type="entry name" value="CCT MOTIF FAMILY PROTEIN"/>
    <property type="match status" value="1"/>
</dbReference>
<comment type="subcellular location">
    <subcellularLocation>
        <location evidence="1 4">Nucleus</location>
    </subcellularLocation>
</comment>
<feature type="transmembrane region" description="Helical" evidence="6">
    <location>
        <begin position="58"/>
        <end position="81"/>
    </location>
</feature>
<keyword evidence="6" id="KW-0812">Transmembrane</keyword>
<evidence type="ECO:0000313" key="9">
    <source>
        <dbReference type="Proteomes" id="UP000426265"/>
    </source>
</evidence>
<dbReference type="Proteomes" id="UP000426265">
    <property type="component" value="Unassembled WGS sequence"/>
</dbReference>
<proteinExistence type="predicted"/>
<organism evidence="8 9">
    <name type="scientific">Arabidopsis thaliana</name>
    <name type="common">Mouse-ear cress</name>
    <dbReference type="NCBI Taxonomy" id="3702"/>
    <lineage>
        <taxon>Eukaryota</taxon>
        <taxon>Viridiplantae</taxon>
        <taxon>Streptophyta</taxon>
        <taxon>Embryophyta</taxon>
        <taxon>Tracheophyta</taxon>
        <taxon>Spermatophyta</taxon>
        <taxon>Magnoliopsida</taxon>
        <taxon>eudicotyledons</taxon>
        <taxon>Gunneridae</taxon>
        <taxon>Pentapetalae</taxon>
        <taxon>rosids</taxon>
        <taxon>malvids</taxon>
        <taxon>Brassicales</taxon>
        <taxon>Brassicaceae</taxon>
        <taxon>Camelineae</taxon>
        <taxon>Arabidopsis</taxon>
    </lineage>
</organism>